<dbReference type="InterPro" id="IPR005835">
    <property type="entry name" value="NTP_transferase_dom"/>
</dbReference>
<keyword evidence="5" id="KW-1185">Reference proteome</keyword>
<dbReference type="InterPro" id="IPR029044">
    <property type="entry name" value="Nucleotide-diphossugar_trans"/>
</dbReference>
<dbReference type="Proteomes" id="UP000245754">
    <property type="component" value="Unassembled WGS sequence"/>
</dbReference>
<keyword evidence="2 4" id="KW-0548">Nucleotidyltransferase</keyword>
<dbReference type="AlphaFoldDB" id="A0A316F0M4"/>
<dbReference type="Gene3D" id="3.90.550.10">
    <property type="entry name" value="Spore Coat Polysaccharide Biosynthesis Protein SpsA, Chain A"/>
    <property type="match status" value="1"/>
</dbReference>
<dbReference type="NCBIfam" id="NF045761">
    <property type="entry name" value="NAMPUrTaseMurU"/>
    <property type="match status" value="1"/>
</dbReference>
<organism evidence="4 5">
    <name type="scientific">Cupriavidus plantarum</name>
    <dbReference type="NCBI Taxonomy" id="942865"/>
    <lineage>
        <taxon>Bacteria</taxon>
        <taxon>Pseudomonadati</taxon>
        <taxon>Pseudomonadota</taxon>
        <taxon>Betaproteobacteria</taxon>
        <taxon>Burkholderiales</taxon>
        <taxon>Burkholderiaceae</taxon>
        <taxon>Cupriavidus</taxon>
    </lineage>
</organism>
<dbReference type="InterPro" id="IPR050065">
    <property type="entry name" value="GlmU-like"/>
</dbReference>
<gene>
    <name evidence="4" type="ORF">C7419_1012371</name>
</gene>
<accession>A0A316F0M4</accession>
<dbReference type="CDD" id="cd06422">
    <property type="entry name" value="NTP_transferase_like_1"/>
    <property type="match status" value="1"/>
</dbReference>
<feature type="domain" description="Nucleotidyl transferase" evidence="3">
    <location>
        <begin position="2"/>
        <end position="140"/>
    </location>
</feature>
<comment type="caution">
    <text evidence="4">The sequence shown here is derived from an EMBL/GenBank/DDBJ whole genome shotgun (WGS) entry which is preliminary data.</text>
</comment>
<dbReference type="InterPro" id="IPR054790">
    <property type="entry name" value="MurU"/>
</dbReference>
<evidence type="ECO:0000313" key="5">
    <source>
        <dbReference type="Proteomes" id="UP000245754"/>
    </source>
</evidence>
<evidence type="ECO:0000259" key="3">
    <source>
        <dbReference type="Pfam" id="PF00483"/>
    </source>
</evidence>
<sequence>MKAMIFAAGRGDRMRPLTDTCPKPLLPVGGKPLIVWQIEALARAGVTDIVINHAWLGSQIETALGDGSRYGVRLAYSAEGTALETAGGIARALPLLEPADAHNSARGSTRGHIFLAVSGDIFCDYDYRRLLPRADAMADAAQPHMHLVMVPNPPFHPAGDFLLDATGRLHLPGTETAPAGAQGSAQALTFGNIGLYDTRLFRDIEPGRKVAMTPYYRAAIAGGTATGERFDGRWENIGTPAQLAALDAALG</sequence>
<evidence type="ECO:0000313" key="4">
    <source>
        <dbReference type="EMBL" id="PWK38474.1"/>
    </source>
</evidence>
<dbReference type="SUPFAM" id="SSF53448">
    <property type="entry name" value="Nucleotide-diphospho-sugar transferases"/>
    <property type="match status" value="1"/>
</dbReference>
<proteinExistence type="predicted"/>
<keyword evidence="1 4" id="KW-0808">Transferase</keyword>
<evidence type="ECO:0000256" key="2">
    <source>
        <dbReference type="ARBA" id="ARBA00022695"/>
    </source>
</evidence>
<dbReference type="PANTHER" id="PTHR43584:SF8">
    <property type="entry name" value="N-ACETYLMURAMATE ALPHA-1-PHOSPHATE URIDYLYLTRANSFERASE"/>
    <property type="match status" value="1"/>
</dbReference>
<dbReference type="RefSeq" id="WP_109582060.1">
    <property type="nucleotide sequence ID" value="NZ_JBEFLL010000001.1"/>
</dbReference>
<dbReference type="PANTHER" id="PTHR43584">
    <property type="entry name" value="NUCLEOTIDYL TRANSFERASE"/>
    <property type="match status" value="1"/>
</dbReference>
<dbReference type="Pfam" id="PF00483">
    <property type="entry name" value="NTP_transferase"/>
    <property type="match status" value="1"/>
</dbReference>
<reference evidence="4 5" key="1">
    <citation type="submission" date="2018-05" db="EMBL/GenBank/DDBJ databases">
        <title>Genomic Encyclopedia of Type Strains, Phase IV (KMG-V): Genome sequencing to study the core and pangenomes of soil and plant-associated prokaryotes.</title>
        <authorList>
            <person name="Whitman W."/>
        </authorList>
    </citation>
    <scope>NUCLEOTIDE SEQUENCE [LARGE SCALE GENOMIC DNA]</scope>
    <source>
        <strain evidence="4 5">SLV-132</strain>
    </source>
</reference>
<dbReference type="EMBL" id="QGGT01000001">
    <property type="protein sequence ID" value="PWK38474.1"/>
    <property type="molecule type" value="Genomic_DNA"/>
</dbReference>
<evidence type="ECO:0000256" key="1">
    <source>
        <dbReference type="ARBA" id="ARBA00022679"/>
    </source>
</evidence>
<dbReference type="GO" id="GO:0016779">
    <property type="term" value="F:nucleotidyltransferase activity"/>
    <property type="evidence" value="ECO:0007669"/>
    <property type="project" value="UniProtKB-KW"/>
</dbReference>
<protein>
    <submittedName>
        <fullName evidence="4">MurNAc alpha-1-phosphate uridylyltransferase</fullName>
    </submittedName>
</protein>
<name>A0A316F0M4_9BURK</name>